<gene>
    <name evidence="2" type="ORF">HND93_28135</name>
</gene>
<feature type="domain" description="CheW-like" evidence="1">
    <location>
        <begin position="12"/>
        <end position="149"/>
    </location>
</feature>
<organism evidence="2 3">
    <name type="scientific">Azospirillum oleiclasticum</name>
    <dbReference type="NCBI Taxonomy" id="2735135"/>
    <lineage>
        <taxon>Bacteria</taxon>
        <taxon>Pseudomonadati</taxon>
        <taxon>Pseudomonadota</taxon>
        <taxon>Alphaproteobacteria</taxon>
        <taxon>Rhodospirillales</taxon>
        <taxon>Azospirillaceae</taxon>
        <taxon>Azospirillum</taxon>
    </lineage>
</organism>
<evidence type="ECO:0000313" key="2">
    <source>
        <dbReference type="EMBL" id="NYZ23586.1"/>
    </source>
</evidence>
<keyword evidence="3" id="KW-1185">Reference proteome</keyword>
<accession>A0ABX2TJR9</accession>
<proteinExistence type="predicted"/>
<dbReference type="Proteomes" id="UP000584642">
    <property type="component" value="Unassembled WGS sequence"/>
</dbReference>
<dbReference type="InterPro" id="IPR002545">
    <property type="entry name" value="CheW-lke_dom"/>
</dbReference>
<sequence length="171" mass="18033">MRRAAAAPAGLEDRVCVAELSGQLVALRAAAVAAALPMARLARPPNRPPILEGLLSLPDGALPVLRLSHLLGLPDRPPTAASAILRLRGERPRGLLVDRVRGLQRVRADDLQPIEPGSSFADVAIAGLGVAGEPCLLLDPARLLLREEEARLDAFRALGDRRLADLGPEGP</sequence>
<name>A0ABX2TJR9_9PROT</name>
<evidence type="ECO:0000259" key="1">
    <source>
        <dbReference type="PROSITE" id="PS50851"/>
    </source>
</evidence>
<protein>
    <submittedName>
        <fullName evidence="2">Chemotaxis protein CheW</fullName>
    </submittedName>
</protein>
<dbReference type="InterPro" id="IPR036061">
    <property type="entry name" value="CheW-like_dom_sf"/>
</dbReference>
<dbReference type="PROSITE" id="PS50851">
    <property type="entry name" value="CHEW"/>
    <property type="match status" value="1"/>
</dbReference>
<dbReference type="SUPFAM" id="SSF50341">
    <property type="entry name" value="CheW-like"/>
    <property type="match status" value="1"/>
</dbReference>
<reference evidence="2 3" key="1">
    <citation type="submission" date="2020-05" db="EMBL/GenBank/DDBJ databases">
        <title>Azospirillum oleiclasticum sp. nov, a nitrogen-fixing and heavy crude oil-emulsifying bacterium isolated from the crude oil of Yumen Oilfield.</title>
        <authorList>
            <person name="Wu D."/>
            <person name="Cai M."/>
            <person name="Zhang X."/>
        </authorList>
    </citation>
    <scope>NUCLEOTIDE SEQUENCE [LARGE SCALE GENOMIC DNA]</scope>
    <source>
        <strain evidence="2 3">ROY-1-1-2</strain>
    </source>
</reference>
<dbReference type="SMART" id="SM00260">
    <property type="entry name" value="CheW"/>
    <property type="match status" value="1"/>
</dbReference>
<dbReference type="Gene3D" id="2.30.30.40">
    <property type="entry name" value="SH3 Domains"/>
    <property type="match status" value="1"/>
</dbReference>
<dbReference type="EMBL" id="JABFDB010000028">
    <property type="protein sequence ID" value="NYZ23586.1"/>
    <property type="molecule type" value="Genomic_DNA"/>
</dbReference>
<comment type="caution">
    <text evidence="2">The sequence shown here is derived from an EMBL/GenBank/DDBJ whole genome shotgun (WGS) entry which is preliminary data.</text>
</comment>
<dbReference type="Gene3D" id="2.40.50.180">
    <property type="entry name" value="CheA-289, Domain 4"/>
    <property type="match status" value="1"/>
</dbReference>
<dbReference type="Pfam" id="PF01584">
    <property type="entry name" value="CheW"/>
    <property type="match status" value="1"/>
</dbReference>
<evidence type="ECO:0000313" key="3">
    <source>
        <dbReference type="Proteomes" id="UP000584642"/>
    </source>
</evidence>
<dbReference type="RefSeq" id="WP_180285359.1">
    <property type="nucleotide sequence ID" value="NZ_JABFDB010000028.1"/>
</dbReference>